<evidence type="ECO:0000256" key="1">
    <source>
        <dbReference type="ARBA" id="ARBA00010641"/>
    </source>
</evidence>
<keyword evidence="2" id="KW-0805">Transcription regulation</keyword>
<dbReference type="CDD" id="cd06171">
    <property type="entry name" value="Sigma70_r4"/>
    <property type="match status" value="1"/>
</dbReference>
<dbReference type="GO" id="GO:0006352">
    <property type="term" value="P:DNA-templated transcription initiation"/>
    <property type="evidence" value="ECO:0007669"/>
    <property type="project" value="InterPro"/>
</dbReference>
<reference evidence="6 7" key="1">
    <citation type="submission" date="2019-07" db="EMBL/GenBank/DDBJ databases">
        <title>Whole genome shotgun sequence of Adhaeribacter aerolatus NBRC 106133.</title>
        <authorList>
            <person name="Hosoyama A."/>
            <person name="Uohara A."/>
            <person name="Ohji S."/>
            <person name="Ichikawa N."/>
        </authorList>
    </citation>
    <scope>NUCLEOTIDE SEQUENCE [LARGE SCALE GENOMIC DNA]</scope>
    <source>
        <strain evidence="6 7">NBRC 106133</strain>
    </source>
</reference>
<dbReference type="NCBIfam" id="TIGR02937">
    <property type="entry name" value="sigma70-ECF"/>
    <property type="match status" value="1"/>
</dbReference>
<dbReference type="GO" id="GO:0003677">
    <property type="term" value="F:DNA binding"/>
    <property type="evidence" value="ECO:0007669"/>
    <property type="project" value="InterPro"/>
</dbReference>
<evidence type="ECO:0000256" key="2">
    <source>
        <dbReference type="ARBA" id="ARBA00023015"/>
    </source>
</evidence>
<evidence type="ECO:0000313" key="6">
    <source>
        <dbReference type="EMBL" id="GEO03729.1"/>
    </source>
</evidence>
<gene>
    <name evidence="6" type="ORF">AAE02nite_13930</name>
</gene>
<dbReference type="InterPro" id="IPR014284">
    <property type="entry name" value="RNA_pol_sigma-70_dom"/>
</dbReference>
<dbReference type="Gene3D" id="1.10.10.10">
    <property type="entry name" value="Winged helix-like DNA-binding domain superfamily/Winged helix DNA-binding domain"/>
    <property type="match status" value="1"/>
</dbReference>
<dbReference type="InterPro" id="IPR013324">
    <property type="entry name" value="RNA_pol_sigma_r3/r4-like"/>
</dbReference>
<dbReference type="InterPro" id="IPR039425">
    <property type="entry name" value="RNA_pol_sigma-70-like"/>
</dbReference>
<dbReference type="EMBL" id="BJYS01000007">
    <property type="protein sequence ID" value="GEO03729.1"/>
    <property type="molecule type" value="Genomic_DNA"/>
</dbReference>
<dbReference type="Proteomes" id="UP000321532">
    <property type="component" value="Unassembled WGS sequence"/>
</dbReference>
<protein>
    <submittedName>
        <fullName evidence="6">DNA-directed RNA polymerase sigma-70 factor</fullName>
    </submittedName>
</protein>
<name>A0A512AVI9_9BACT</name>
<dbReference type="AlphaFoldDB" id="A0A512AVI9"/>
<accession>A0A512AVI9</accession>
<dbReference type="SUPFAM" id="SSF88946">
    <property type="entry name" value="Sigma2 domain of RNA polymerase sigma factors"/>
    <property type="match status" value="1"/>
</dbReference>
<keyword evidence="4" id="KW-0804">Transcription</keyword>
<evidence type="ECO:0000313" key="7">
    <source>
        <dbReference type="Proteomes" id="UP000321532"/>
    </source>
</evidence>
<keyword evidence="6" id="KW-0240">DNA-directed RNA polymerase</keyword>
<keyword evidence="7" id="KW-1185">Reference proteome</keyword>
<feature type="domain" description="RNA polymerase sigma factor 70 region 4 type 2" evidence="5">
    <location>
        <begin position="130"/>
        <end position="181"/>
    </location>
</feature>
<comment type="caution">
    <text evidence="6">The sequence shown here is derived from an EMBL/GenBank/DDBJ whole genome shotgun (WGS) entry which is preliminary data.</text>
</comment>
<evidence type="ECO:0000259" key="5">
    <source>
        <dbReference type="Pfam" id="PF08281"/>
    </source>
</evidence>
<comment type="similarity">
    <text evidence="1">Belongs to the sigma-70 factor family. ECF subfamily.</text>
</comment>
<organism evidence="6 7">
    <name type="scientific">Adhaeribacter aerolatus</name>
    <dbReference type="NCBI Taxonomy" id="670289"/>
    <lineage>
        <taxon>Bacteria</taxon>
        <taxon>Pseudomonadati</taxon>
        <taxon>Bacteroidota</taxon>
        <taxon>Cytophagia</taxon>
        <taxon>Cytophagales</taxon>
        <taxon>Hymenobacteraceae</taxon>
        <taxon>Adhaeribacter</taxon>
    </lineage>
</organism>
<dbReference type="InterPro" id="IPR036388">
    <property type="entry name" value="WH-like_DNA-bd_sf"/>
</dbReference>
<dbReference type="RefSeq" id="WP_146896384.1">
    <property type="nucleotide sequence ID" value="NZ_BJYS01000007.1"/>
</dbReference>
<dbReference type="PANTHER" id="PTHR43133">
    <property type="entry name" value="RNA POLYMERASE ECF-TYPE SIGMA FACTO"/>
    <property type="match status" value="1"/>
</dbReference>
<dbReference type="OrthoDB" id="9150024at2"/>
<dbReference type="InterPro" id="IPR013325">
    <property type="entry name" value="RNA_pol_sigma_r2"/>
</dbReference>
<keyword evidence="3" id="KW-0731">Sigma factor</keyword>
<dbReference type="GO" id="GO:0000428">
    <property type="term" value="C:DNA-directed RNA polymerase complex"/>
    <property type="evidence" value="ECO:0007669"/>
    <property type="project" value="UniProtKB-KW"/>
</dbReference>
<dbReference type="PANTHER" id="PTHR43133:SF46">
    <property type="entry name" value="RNA POLYMERASE SIGMA-70 FACTOR ECF SUBFAMILY"/>
    <property type="match status" value="1"/>
</dbReference>
<dbReference type="Pfam" id="PF08281">
    <property type="entry name" value="Sigma70_r4_2"/>
    <property type="match status" value="1"/>
</dbReference>
<sequence length="204" mass="23797">MAKLIITISDAEIWAAFREGEEQAYEYIYKKFAPVLLNYGQHLIQDRQLVEDCMHDLFVQLYEHKATLGNTDSIKFYLFRSLRRKIAEAVAHQKKFGKDLDLEQGKGFEVVSSPENQMIDEISVLLRDNTLQDAINQLPKRQREALYLLYFNQLSYKEISAIMTLEVRTVYNQVHNALENLKKHHLLVKPLLSMILAVHCPFLV</sequence>
<dbReference type="InterPro" id="IPR013249">
    <property type="entry name" value="RNA_pol_sigma70_r4_t2"/>
</dbReference>
<dbReference type="SUPFAM" id="SSF88659">
    <property type="entry name" value="Sigma3 and sigma4 domains of RNA polymerase sigma factors"/>
    <property type="match status" value="1"/>
</dbReference>
<evidence type="ECO:0000256" key="3">
    <source>
        <dbReference type="ARBA" id="ARBA00023082"/>
    </source>
</evidence>
<evidence type="ECO:0000256" key="4">
    <source>
        <dbReference type="ARBA" id="ARBA00023163"/>
    </source>
</evidence>
<dbReference type="Gene3D" id="1.10.1740.10">
    <property type="match status" value="1"/>
</dbReference>
<proteinExistence type="inferred from homology"/>
<dbReference type="GO" id="GO:0016987">
    <property type="term" value="F:sigma factor activity"/>
    <property type="evidence" value="ECO:0007669"/>
    <property type="project" value="UniProtKB-KW"/>
</dbReference>